<feature type="region of interest" description="Disordered" evidence="1">
    <location>
        <begin position="397"/>
        <end position="419"/>
    </location>
</feature>
<dbReference type="InterPro" id="IPR012921">
    <property type="entry name" value="SPOC_C"/>
</dbReference>
<dbReference type="EMBL" id="CAUOFW020000815">
    <property type="protein sequence ID" value="CAK9137386.1"/>
    <property type="molecule type" value="Genomic_DNA"/>
</dbReference>
<evidence type="ECO:0000256" key="1">
    <source>
        <dbReference type="SAM" id="MobiDB-lite"/>
    </source>
</evidence>
<feature type="compositionally biased region" description="Basic and acidic residues" evidence="1">
    <location>
        <begin position="408"/>
        <end position="419"/>
    </location>
</feature>
<dbReference type="AlphaFoldDB" id="A0ABC8QXA5"/>
<evidence type="ECO:0000259" key="2">
    <source>
        <dbReference type="Pfam" id="PF07744"/>
    </source>
</evidence>
<accession>A0ABC8QXA5</accession>
<comment type="caution">
    <text evidence="3">The sequence shown here is derived from an EMBL/GenBank/DDBJ whole genome shotgun (WGS) entry which is preliminary data.</text>
</comment>
<proteinExistence type="predicted"/>
<keyword evidence="4" id="KW-1185">Reference proteome</keyword>
<name>A0ABC8QXA5_9AQUA</name>
<protein>
    <recommendedName>
        <fullName evidence="2">Spen paralogue and orthologue SPOC C-terminal domain-containing protein</fullName>
    </recommendedName>
</protein>
<reference evidence="3 4" key="1">
    <citation type="submission" date="2024-02" db="EMBL/GenBank/DDBJ databases">
        <authorList>
            <person name="Vignale AGUSTIN F."/>
            <person name="Sosa J E."/>
            <person name="Modenutti C."/>
        </authorList>
    </citation>
    <scope>NUCLEOTIDE SEQUENCE [LARGE SCALE GENOMIC DNA]</scope>
</reference>
<evidence type="ECO:0000313" key="4">
    <source>
        <dbReference type="Proteomes" id="UP001642360"/>
    </source>
</evidence>
<organism evidence="3 4">
    <name type="scientific">Ilex paraguariensis</name>
    <name type="common">yerba mate</name>
    <dbReference type="NCBI Taxonomy" id="185542"/>
    <lineage>
        <taxon>Eukaryota</taxon>
        <taxon>Viridiplantae</taxon>
        <taxon>Streptophyta</taxon>
        <taxon>Embryophyta</taxon>
        <taxon>Tracheophyta</taxon>
        <taxon>Spermatophyta</taxon>
        <taxon>Magnoliopsida</taxon>
        <taxon>eudicotyledons</taxon>
        <taxon>Gunneridae</taxon>
        <taxon>Pentapetalae</taxon>
        <taxon>asterids</taxon>
        <taxon>campanulids</taxon>
        <taxon>Aquifoliales</taxon>
        <taxon>Aquifoliaceae</taxon>
        <taxon>Ilex</taxon>
    </lineage>
</organism>
<feature type="compositionally biased region" description="Basic and acidic residues" evidence="1">
    <location>
        <begin position="358"/>
        <end position="374"/>
    </location>
</feature>
<dbReference type="Proteomes" id="UP001642360">
    <property type="component" value="Unassembled WGS sequence"/>
</dbReference>
<sequence length="524" mass="58135">MNGRSFTALWLNDPKNNLAQFRYWFTTALGRPVASIGFKKVPKWSTLKGPFGNWPPTKGLSGLIRGIKIIPPTSENFNMDFLGGSAGKRKSGAMDLLGTTSEYCFPWEHQVTSISGITRPGNTHELCSNQRKNFEPINFRNQFENDHFHHRNVFPETRLTSNWDLHRNASLTVTPHFVQSKRPFSLIKMPVGEAPEVLTWQPLAPHHMLDHSGAHNSLSLPSSHNAHTGKPKVDPGLEALMNSGIKDRGFSDRQEVCNASSECEIPMETSQQSFIQSNRFSHGFDRPSFQGTSKFQISGGLKQRGHFLDNARISDILSVGTASVGASVYTVETRNHKLLQNEVQFGSATLGIILGDSSESRQPGHGEEDAKVTEGTEAADMENLKYSFTEEISANHGNGDASIGAHGQENDPSHGSPKLEEKRILASGKAAPIVAENLWNGLLQLNSSQVVSTLAFFKSGEKLLDINWSELVEVKGKVRLEAFEKYIQDLPRSRSRGLMVRCHHFSFLYEIGNLNYDEANDLPI</sequence>
<dbReference type="Pfam" id="PF07744">
    <property type="entry name" value="SPOC"/>
    <property type="match status" value="1"/>
</dbReference>
<feature type="domain" description="Spen paralogue and orthologue SPOC C-terminal" evidence="2">
    <location>
        <begin position="436"/>
        <end position="500"/>
    </location>
</feature>
<evidence type="ECO:0000313" key="3">
    <source>
        <dbReference type="EMBL" id="CAK9137386.1"/>
    </source>
</evidence>
<gene>
    <name evidence="3" type="ORF">ILEXP_LOCUS4407</name>
</gene>
<feature type="region of interest" description="Disordered" evidence="1">
    <location>
        <begin position="355"/>
        <end position="376"/>
    </location>
</feature>